<dbReference type="Gene3D" id="2.10.260.10">
    <property type="match status" value="1"/>
</dbReference>
<evidence type="ECO:0000259" key="2">
    <source>
        <dbReference type="PROSITE" id="PS51740"/>
    </source>
</evidence>
<dbReference type="SUPFAM" id="SSF89447">
    <property type="entry name" value="AbrB/MazE/MraZ-like"/>
    <property type="match status" value="1"/>
</dbReference>
<evidence type="ECO:0000313" key="4">
    <source>
        <dbReference type="Proteomes" id="UP001221302"/>
    </source>
</evidence>
<dbReference type="SMART" id="SM00966">
    <property type="entry name" value="SpoVT_AbrB"/>
    <property type="match status" value="1"/>
</dbReference>
<dbReference type="Proteomes" id="UP001221302">
    <property type="component" value="Unassembled WGS sequence"/>
</dbReference>
<comment type="caution">
    <text evidence="3">The sequence shown here is derived from an EMBL/GenBank/DDBJ whole genome shotgun (WGS) entry which is preliminary data.</text>
</comment>
<gene>
    <name evidence="3" type="ORF">P0M35_13815</name>
</gene>
<reference evidence="3" key="1">
    <citation type="submission" date="2023-03" db="EMBL/GenBank/DDBJ databases">
        <title>Stygiobacter electus gen. nov., sp. nov., facultatively anaerobic thermotolerant bacterium of the class Ignavibacteria from a well of Yessentuki mineral water deposit.</title>
        <authorList>
            <person name="Podosokorskaya O.A."/>
            <person name="Elcheninov A.G."/>
            <person name="Petrova N.F."/>
            <person name="Zavarzina D.G."/>
            <person name="Kublanov I.V."/>
            <person name="Merkel A.Y."/>
        </authorList>
    </citation>
    <scope>NUCLEOTIDE SEQUENCE</scope>
    <source>
        <strain evidence="3">09-Me</strain>
    </source>
</reference>
<dbReference type="InterPro" id="IPR007159">
    <property type="entry name" value="SpoVT-AbrB_dom"/>
</dbReference>
<dbReference type="InterPro" id="IPR037914">
    <property type="entry name" value="SpoVT-AbrB_sf"/>
</dbReference>
<keyword evidence="4" id="KW-1185">Reference proteome</keyword>
<dbReference type="RefSeq" id="WP_321537008.1">
    <property type="nucleotide sequence ID" value="NZ_JARGDL010000032.1"/>
</dbReference>
<evidence type="ECO:0000256" key="1">
    <source>
        <dbReference type="PROSITE-ProRule" id="PRU01076"/>
    </source>
</evidence>
<dbReference type="PROSITE" id="PS51740">
    <property type="entry name" value="SPOVT_ABRB"/>
    <property type="match status" value="1"/>
</dbReference>
<dbReference type="EMBL" id="JARGDL010000032">
    <property type="protein sequence ID" value="MDF1613235.1"/>
    <property type="molecule type" value="Genomic_DNA"/>
</dbReference>
<dbReference type="NCBIfam" id="TIGR01439">
    <property type="entry name" value="lp_hng_hel_AbrB"/>
    <property type="match status" value="1"/>
</dbReference>
<organism evidence="3 4">
    <name type="scientific">Stygiobacter electus</name>
    <dbReference type="NCBI Taxonomy" id="3032292"/>
    <lineage>
        <taxon>Bacteria</taxon>
        <taxon>Pseudomonadati</taxon>
        <taxon>Ignavibacteriota</taxon>
        <taxon>Ignavibacteria</taxon>
        <taxon>Ignavibacteriales</taxon>
        <taxon>Melioribacteraceae</taxon>
        <taxon>Stygiobacter</taxon>
    </lineage>
</organism>
<accession>A0AAE3P2U6</accession>
<feature type="domain" description="SpoVT-AbrB" evidence="2">
    <location>
        <begin position="1"/>
        <end position="46"/>
    </location>
</feature>
<keyword evidence="1 3" id="KW-0238">DNA-binding</keyword>
<dbReference type="AlphaFoldDB" id="A0AAE3P2U6"/>
<protein>
    <submittedName>
        <fullName evidence="3">AbrB/MazE/SpoVT family DNA-binding domain-containing protein</fullName>
    </submittedName>
</protein>
<sequence length="76" mass="8644">MKTTTVSTNGRITIPVSLRKQCGLKNGTRIVFVKTDRGCEVVKFDKNYFLKFAGILGTKGKMLEGLMKEKRKEKYL</sequence>
<dbReference type="GO" id="GO:0003677">
    <property type="term" value="F:DNA binding"/>
    <property type="evidence" value="ECO:0007669"/>
    <property type="project" value="UniProtKB-UniRule"/>
</dbReference>
<evidence type="ECO:0000313" key="3">
    <source>
        <dbReference type="EMBL" id="MDF1613235.1"/>
    </source>
</evidence>
<dbReference type="Pfam" id="PF04014">
    <property type="entry name" value="MazE_antitoxin"/>
    <property type="match status" value="1"/>
</dbReference>
<proteinExistence type="predicted"/>
<name>A0AAE3P2U6_9BACT</name>